<keyword evidence="5" id="KW-1185">Reference proteome</keyword>
<dbReference type="InterPro" id="IPR007527">
    <property type="entry name" value="Znf_SWIM"/>
</dbReference>
<dbReference type="PANTHER" id="PTHR47456">
    <property type="entry name" value="PHD-TYPE DOMAIN-CONTAINING PROTEIN"/>
    <property type="match status" value="1"/>
</dbReference>
<feature type="region of interest" description="Disordered" evidence="2">
    <location>
        <begin position="153"/>
        <end position="185"/>
    </location>
</feature>
<dbReference type="PROSITE" id="PS50966">
    <property type="entry name" value="ZF_SWIM"/>
    <property type="match status" value="1"/>
</dbReference>
<protein>
    <recommendedName>
        <fullName evidence="3">SWIM-type domain-containing protein</fullName>
    </recommendedName>
</protein>
<name>A0AAU9X0B4_9CNID</name>
<feature type="compositionally biased region" description="Basic and acidic residues" evidence="2">
    <location>
        <begin position="327"/>
        <end position="342"/>
    </location>
</feature>
<evidence type="ECO:0000313" key="5">
    <source>
        <dbReference type="Proteomes" id="UP001159428"/>
    </source>
</evidence>
<accession>A0AAU9X0B4</accession>
<dbReference type="Proteomes" id="UP001159428">
    <property type="component" value="Unassembled WGS sequence"/>
</dbReference>
<keyword evidence="1" id="KW-0862">Zinc</keyword>
<evidence type="ECO:0000256" key="1">
    <source>
        <dbReference type="PROSITE-ProRule" id="PRU00325"/>
    </source>
</evidence>
<evidence type="ECO:0000313" key="4">
    <source>
        <dbReference type="EMBL" id="CAH3131969.1"/>
    </source>
</evidence>
<keyword evidence="1" id="KW-0863">Zinc-finger</keyword>
<dbReference type="GO" id="GO:0008270">
    <property type="term" value="F:zinc ion binding"/>
    <property type="evidence" value="ECO:0007669"/>
    <property type="project" value="UniProtKB-KW"/>
</dbReference>
<evidence type="ECO:0000259" key="3">
    <source>
        <dbReference type="PROSITE" id="PS50966"/>
    </source>
</evidence>
<reference evidence="4 5" key="1">
    <citation type="submission" date="2022-05" db="EMBL/GenBank/DDBJ databases">
        <authorList>
            <consortium name="Genoscope - CEA"/>
            <person name="William W."/>
        </authorList>
    </citation>
    <scope>NUCLEOTIDE SEQUENCE [LARGE SCALE GENOMIC DNA]</scope>
</reference>
<dbReference type="AlphaFoldDB" id="A0AAU9X0B4"/>
<keyword evidence="1" id="KW-0479">Metal-binding</keyword>
<dbReference type="EMBL" id="CALNXJ010000026">
    <property type="protein sequence ID" value="CAH3131969.1"/>
    <property type="molecule type" value="Genomic_DNA"/>
</dbReference>
<comment type="caution">
    <text evidence="4">The sequence shown here is derived from an EMBL/GenBank/DDBJ whole genome shotgun (WGS) entry which is preliminary data.</text>
</comment>
<dbReference type="Pfam" id="PF04434">
    <property type="entry name" value="SWIM"/>
    <property type="match status" value="1"/>
</dbReference>
<feature type="domain" description="SWIM-type" evidence="3">
    <location>
        <begin position="80"/>
        <end position="118"/>
    </location>
</feature>
<feature type="region of interest" description="Disordered" evidence="2">
    <location>
        <begin position="294"/>
        <end position="342"/>
    </location>
</feature>
<gene>
    <name evidence="4" type="ORF">PMEA_00014921</name>
</gene>
<evidence type="ECO:0000256" key="2">
    <source>
        <dbReference type="SAM" id="MobiDB-lite"/>
    </source>
</evidence>
<proteinExistence type="predicted"/>
<sequence length="342" mass="39967">MITVVTEEYFPDKYRRYSNSCMSTFFLSLSIFVRYVELNTKFSGGYKRYSLTLPKYLHNKPRPFLNHCEKRIKHASEVQSKHIREEEGGNFKVQCTCPDFCHTGLLCKHFFAIFDLYPMWQWDALPEKFRQNPHISLDWEHVFVDANKYKATDESTEEGNNGIGENLKRDLQGQRTGIPRQRTRNPEDPIRQEAMVCREKLKELTSITYNIENLNGLKELNTSLELLVNKFKKCQTIDEKENFPQTLLNKQVKSNGKSSAEHYLPLPVRPKKNRYKNRVGAFASMMQKHYKVNVPVNGASSTSDKTQTKKSLKRKTNQASNIPHQLRNNDETGDNHPRMCRH</sequence>
<organism evidence="4 5">
    <name type="scientific">Pocillopora meandrina</name>
    <dbReference type="NCBI Taxonomy" id="46732"/>
    <lineage>
        <taxon>Eukaryota</taxon>
        <taxon>Metazoa</taxon>
        <taxon>Cnidaria</taxon>
        <taxon>Anthozoa</taxon>
        <taxon>Hexacorallia</taxon>
        <taxon>Scleractinia</taxon>
        <taxon>Astrocoeniina</taxon>
        <taxon>Pocilloporidae</taxon>
        <taxon>Pocillopora</taxon>
    </lineage>
</organism>